<sequence>MSTLKYDLHPSAKAELTALARSADTGERRAAAQLLRLLELAQSNPSIRERLMATWETVTVSNAAGETQQVDIKLIKSLKDIADDQRYQTDAIRRIRDLTQKPADTYRVFYAQRPTRKGCFIFQVLGVFHRDEAYSSTTLSELKKRYEN</sequence>
<accession>A0ABN0F5K4</accession>
<gene>
    <name evidence="1" type="ORF">WQE_47704</name>
</gene>
<dbReference type="Proteomes" id="UP000004980">
    <property type="component" value="Unassembled WGS sequence"/>
</dbReference>
<name>A0ABN0F5K4_9BURK</name>
<proteinExistence type="predicted"/>
<organism evidence="1 2">
    <name type="scientific">Paraburkholderia hospita</name>
    <dbReference type="NCBI Taxonomy" id="169430"/>
    <lineage>
        <taxon>Bacteria</taxon>
        <taxon>Pseudomonadati</taxon>
        <taxon>Pseudomonadota</taxon>
        <taxon>Betaproteobacteria</taxon>
        <taxon>Burkholderiales</taxon>
        <taxon>Burkholderiaceae</taxon>
        <taxon>Paraburkholderia</taxon>
    </lineage>
</organism>
<dbReference type="EMBL" id="AKAU01000292">
    <property type="protein sequence ID" value="EIM93894.1"/>
    <property type="molecule type" value="Genomic_DNA"/>
</dbReference>
<comment type="caution">
    <text evidence="1">The sequence shown here is derived from an EMBL/GenBank/DDBJ whole genome shotgun (WGS) entry which is preliminary data.</text>
</comment>
<protein>
    <submittedName>
        <fullName evidence="1">Uncharacterized protein</fullName>
    </submittedName>
</protein>
<reference evidence="1 2" key="1">
    <citation type="journal article" date="2012" name="J. Bacteriol.">
        <title>Draft Genome Sequence of the Soil Bacterium Burkholderia terrae Strain BS001, Which Interacts with Fungal Surface Structures.</title>
        <authorList>
            <person name="Nazir R."/>
            <person name="Hansen M.A."/>
            <person name="Sorensen S."/>
            <person name="van Elsas J.D."/>
        </authorList>
    </citation>
    <scope>NUCLEOTIDE SEQUENCE [LARGE SCALE GENOMIC DNA]</scope>
    <source>
        <strain evidence="1 2">BS001</strain>
    </source>
</reference>
<evidence type="ECO:0000313" key="2">
    <source>
        <dbReference type="Proteomes" id="UP000004980"/>
    </source>
</evidence>
<dbReference type="RefSeq" id="WP_009771036.1">
    <property type="nucleotide sequence ID" value="NZ_AKAU01000292.1"/>
</dbReference>
<keyword evidence="2" id="KW-1185">Reference proteome</keyword>
<evidence type="ECO:0000313" key="1">
    <source>
        <dbReference type="EMBL" id="EIM93894.1"/>
    </source>
</evidence>